<comment type="caution">
    <text evidence="1">The sequence shown here is derived from an EMBL/GenBank/DDBJ whole genome shotgun (WGS) entry which is preliminary data.</text>
</comment>
<reference evidence="1 2" key="1">
    <citation type="submission" date="2013-02" db="EMBL/GenBank/DDBJ databases">
        <title>The Genome Sequence of Acinetobacter sp. NIPH 758.</title>
        <authorList>
            <consortium name="The Broad Institute Genome Sequencing Platform"/>
            <consortium name="The Broad Institute Genome Sequencing Center for Infectious Disease"/>
            <person name="Cerqueira G."/>
            <person name="Feldgarden M."/>
            <person name="Courvalin P."/>
            <person name="Perichon B."/>
            <person name="Grillot-Courvalin C."/>
            <person name="Clermont D."/>
            <person name="Rocha E."/>
            <person name="Yoon E.-J."/>
            <person name="Nemec A."/>
            <person name="Walker B."/>
            <person name="Young S.K."/>
            <person name="Zeng Q."/>
            <person name="Gargeya S."/>
            <person name="Fitzgerald M."/>
            <person name="Haas B."/>
            <person name="Abouelleil A."/>
            <person name="Alvarado L."/>
            <person name="Arachchi H.M."/>
            <person name="Berlin A.M."/>
            <person name="Chapman S.B."/>
            <person name="Dewar J."/>
            <person name="Goldberg J."/>
            <person name="Griggs A."/>
            <person name="Gujja S."/>
            <person name="Hansen M."/>
            <person name="Howarth C."/>
            <person name="Imamovic A."/>
            <person name="Larimer J."/>
            <person name="McCowan C."/>
            <person name="Murphy C."/>
            <person name="Neiman D."/>
            <person name="Pearson M."/>
            <person name="Priest M."/>
            <person name="Roberts A."/>
            <person name="Saif S."/>
            <person name="Shea T."/>
            <person name="Sisk P."/>
            <person name="Sykes S."/>
            <person name="Wortman J."/>
            <person name="Nusbaum C."/>
            <person name="Birren B."/>
        </authorList>
    </citation>
    <scope>NUCLEOTIDE SEQUENCE [LARGE SCALE GENOMIC DNA]</scope>
    <source>
        <strain evidence="1 2">NIPH 758</strain>
    </source>
</reference>
<dbReference type="RefSeq" id="WP_004772342.1">
    <property type="nucleotide sequence ID" value="NZ_KB849357.1"/>
</dbReference>
<evidence type="ECO:0000313" key="2">
    <source>
        <dbReference type="Proteomes" id="UP000013049"/>
    </source>
</evidence>
<dbReference type="Proteomes" id="UP000013049">
    <property type="component" value="Unassembled WGS sequence"/>
</dbReference>
<dbReference type="PATRIC" id="fig|1217712.3.peg.2592"/>
<dbReference type="eggNOG" id="ENOG502Z8UQ">
    <property type="taxonomic scope" value="Bacteria"/>
</dbReference>
<evidence type="ECO:0000313" key="1">
    <source>
        <dbReference type="EMBL" id="ENU91605.1"/>
    </source>
</evidence>
<accession>N8UW36</accession>
<organism evidence="1 2">
    <name type="scientific">Acinetobacter vivianii</name>
    <dbReference type="NCBI Taxonomy" id="1776742"/>
    <lineage>
        <taxon>Bacteria</taxon>
        <taxon>Pseudomonadati</taxon>
        <taxon>Pseudomonadota</taxon>
        <taxon>Gammaproteobacteria</taxon>
        <taxon>Moraxellales</taxon>
        <taxon>Moraxellaceae</taxon>
        <taxon>Acinetobacter</taxon>
    </lineage>
</organism>
<dbReference type="AlphaFoldDB" id="N8UW36"/>
<proteinExistence type="predicted"/>
<dbReference type="EMBL" id="APPC01000018">
    <property type="protein sequence ID" value="ENU91605.1"/>
    <property type="molecule type" value="Genomic_DNA"/>
</dbReference>
<protein>
    <recommendedName>
        <fullName evidence="3">Phage protein</fullName>
    </recommendedName>
</protein>
<name>N8UW36_9GAMM</name>
<gene>
    <name evidence="1" type="ORF">F971_02697</name>
</gene>
<sequence>MSLPFIVDSLDQIKEEHRALYVEENGKFRLDLEGYEDPKGLKSALQSERDAAKTAQRELQRLQKQFEGIDPEIVKKVFDQLDHDEEAKLIAEGKVNEVIQKRTEKMREEHARLLNAETEQANNAEAYANKFKQSVVQGQIVQAAVELEALPEATADIAFLAQSKFVLDEDGKAVAVDESGEVVIGKIGKDGKTPLSLKEWIESLREQKPYFWPKANGSGAPGSSNTKGQVDILKADGSVNLTKLAQLRNENPQLAKELAAKHGIKL</sequence>
<evidence type="ECO:0008006" key="3">
    <source>
        <dbReference type="Google" id="ProtNLM"/>
    </source>
</evidence>
<dbReference type="HOGENOM" id="CLU_090559_0_0_6"/>